<dbReference type="OMA" id="RCCAMAR"/>
<keyword evidence="3" id="KW-1185">Reference proteome</keyword>
<accession>A0A3B0JWY7</accession>
<dbReference type="AlphaFoldDB" id="A0A3B0JWY7"/>
<evidence type="ECO:0000313" key="3">
    <source>
        <dbReference type="Proteomes" id="UP000268350"/>
    </source>
</evidence>
<keyword evidence="1" id="KW-0472">Membrane</keyword>
<keyword evidence="1" id="KW-0812">Transmembrane</keyword>
<organism evidence="2 3">
    <name type="scientific">Drosophila guanche</name>
    <name type="common">Fruit fly</name>
    <dbReference type="NCBI Taxonomy" id="7266"/>
    <lineage>
        <taxon>Eukaryota</taxon>
        <taxon>Metazoa</taxon>
        <taxon>Ecdysozoa</taxon>
        <taxon>Arthropoda</taxon>
        <taxon>Hexapoda</taxon>
        <taxon>Insecta</taxon>
        <taxon>Pterygota</taxon>
        <taxon>Neoptera</taxon>
        <taxon>Endopterygota</taxon>
        <taxon>Diptera</taxon>
        <taxon>Brachycera</taxon>
        <taxon>Muscomorpha</taxon>
        <taxon>Ephydroidea</taxon>
        <taxon>Drosophilidae</taxon>
        <taxon>Drosophila</taxon>
        <taxon>Sophophora</taxon>
    </lineage>
</organism>
<reference evidence="3" key="1">
    <citation type="submission" date="2018-01" db="EMBL/GenBank/DDBJ databases">
        <authorList>
            <person name="Alioto T."/>
            <person name="Alioto T."/>
        </authorList>
    </citation>
    <scope>NUCLEOTIDE SEQUENCE [LARGE SCALE GENOMIC DNA]</scope>
</reference>
<gene>
    <name evidence="2" type="ORF">DGUA_6G008780</name>
</gene>
<evidence type="ECO:0000256" key="1">
    <source>
        <dbReference type="SAM" id="Phobius"/>
    </source>
</evidence>
<dbReference type="Proteomes" id="UP000268350">
    <property type="component" value="Unassembled WGS sequence"/>
</dbReference>
<feature type="transmembrane region" description="Helical" evidence="1">
    <location>
        <begin position="86"/>
        <end position="108"/>
    </location>
</feature>
<evidence type="ECO:0000313" key="2">
    <source>
        <dbReference type="EMBL" id="SPP86564.1"/>
    </source>
</evidence>
<name>A0A3B0JWY7_DROGU</name>
<sequence>MNEVRAKYQDLLLWMALTSLYYIVYQVRYIRVDKRVLVHAVDMVFILCFMPDKLDFTVPYCLLLLMMSHWMHYFARKHVKPLDKKYLPKVLAVLLGLDALLMFCYYNFLGDGSLQDRLMQEQAFLTLHALHTLRLWHTSKARQEPCELYNHSLPQTISFFDKLEFFGATYICLWHWPAVGMGNLLYSLKICFVAINRALYVSKLEGHERAVCAICRKHMDPTHHCGWARQSSGHYYQSCCAMASFLFRLMPTNLKRSS</sequence>
<keyword evidence="1" id="KW-1133">Transmembrane helix</keyword>
<protein>
    <submittedName>
        <fullName evidence="2">Uncharacterized protein</fullName>
    </submittedName>
</protein>
<feature type="transmembrane region" description="Helical" evidence="1">
    <location>
        <begin position="6"/>
        <end position="24"/>
    </location>
</feature>
<feature type="transmembrane region" description="Helical" evidence="1">
    <location>
        <begin position="57"/>
        <end position="74"/>
    </location>
</feature>
<dbReference type="EMBL" id="OUUW01000011">
    <property type="protein sequence ID" value="SPP86564.1"/>
    <property type="molecule type" value="Genomic_DNA"/>
</dbReference>
<proteinExistence type="predicted"/>